<dbReference type="InterPro" id="IPR032710">
    <property type="entry name" value="NTF2-like_dom_sf"/>
</dbReference>
<dbReference type="RefSeq" id="WP_276268070.1">
    <property type="nucleotide sequence ID" value="NZ_JARJLM010000556.1"/>
</dbReference>
<evidence type="ECO:0000313" key="2">
    <source>
        <dbReference type="Proteomes" id="UP001216674"/>
    </source>
</evidence>
<proteinExistence type="predicted"/>
<feature type="non-terminal residue" evidence="1">
    <location>
        <position position="118"/>
    </location>
</feature>
<comment type="caution">
    <text evidence="1">The sequence shown here is derived from an EMBL/GenBank/DDBJ whole genome shotgun (WGS) entry which is preliminary data.</text>
</comment>
<evidence type="ECO:0000313" key="1">
    <source>
        <dbReference type="EMBL" id="MDF3838017.1"/>
    </source>
</evidence>
<keyword evidence="2" id="KW-1185">Reference proteome</keyword>
<dbReference type="SUPFAM" id="SSF54427">
    <property type="entry name" value="NTF2-like"/>
    <property type="match status" value="1"/>
</dbReference>
<reference evidence="1 2" key="1">
    <citation type="submission" date="2023-03" db="EMBL/GenBank/DDBJ databases">
        <title>Draft assemblies of triclosan tolerant bacteria isolated from returned activated sludge.</title>
        <authorList>
            <person name="Van Hamelsveld S."/>
        </authorList>
    </citation>
    <scope>NUCLEOTIDE SEQUENCE [LARGE SCALE GENOMIC DNA]</scope>
    <source>
        <strain evidence="1 2">GW210010_S58</strain>
    </source>
</reference>
<dbReference type="Gene3D" id="3.10.450.50">
    <property type="match status" value="1"/>
</dbReference>
<name>A0ABT6B0K7_9BURK</name>
<protein>
    <recommendedName>
        <fullName evidence="3">SnoaL-like domain-containing protein</fullName>
    </recommendedName>
</protein>
<dbReference type="Proteomes" id="UP001216674">
    <property type="component" value="Unassembled WGS sequence"/>
</dbReference>
<evidence type="ECO:0008006" key="3">
    <source>
        <dbReference type="Google" id="ProtNLM"/>
    </source>
</evidence>
<sequence>MYKVMHPKGMNETFARAFNSRDLRNLLCLYEPGAKLCTDGTGTVLGDEARIAAALEQLLLLPGTMVSRNHFCIEHGDIALLRADWRLLDTAGTSVACGSSCEVARRQADGSWRYVIDH</sequence>
<gene>
    <name evidence="1" type="ORF">P3W85_34555</name>
</gene>
<accession>A0ABT6B0K7</accession>
<organism evidence="1 2">
    <name type="scientific">Cupriavidus basilensis</name>
    <dbReference type="NCBI Taxonomy" id="68895"/>
    <lineage>
        <taxon>Bacteria</taxon>
        <taxon>Pseudomonadati</taxon>
        <taxon>Pseudomonadota</taxon>
        <taxon>Betaproteobacteria</taxon>
        <taxon>Burkholderiales</taxon>
        <taxon>Burkholderiaceae</taxon>
        <taxon>Cupriavidus</taxon>
    </lineage>
</organism>
<dbReference type="EMBL" id="JARJLM010000556">
    <property type="protein sequence ID" value="MDF3838017.1"/>
    <property type="molecule type" value="Genomic_DNA"/>
</dbReference>